<dbReference type="AlphaFoldDB" id="A0A0A9A7G8"/>
<proteinExistence type="predicted"/>
<evidence type="ECO:0000313" key="1">
    <source>
        <dbReference type="EMBL" id="JAD44950.1"/>
    </source>
</evidence>
<accession>A0A0A9A7G8</accession>
<protein>
    <submittedName>
        <fullName evidence="1">Uncharacterized protein</fullName>
    </submittedName>
</protein>
<sequence length="51" mass="5765">MSQMYQNVLFIGDFSFSNRNTHNSRVCTSVRCLAEPLHCYNKSPLLGISAL</sequence>
<organism evidence="1">
    <name type="scientific">Arundo donax</name>
    <name type="common">Giant reed</name>
    <name type="synonym">Donax arundinaceus</name>
    <dbReference type="NCBI Taxonomy" id="35708"/>
    <lineage>
        <taxon>Eukaryota</taxon>
        <taxon>Viridiplantae</taxon>
        <taxon>Streptophyta</taxon>
        <taxon>Embryophyta</taxon>
        <taxon>Tracheophyta</taxon>
        <taxon>Spermatophyta</taxon>
        <taxon>Magnoliopsida</taxon>
        <taxon>Liliopsida</taxon>
        <taxon>Poales</taxon>
        <taxon>Poaceae</taxon>
        <taxon>PACMAD clade</taxon>
        <taxon>Arundinoideae</taxon>
        <taxon>Arundineae</taxon>
        <taxon>Arundo</taxon>
    </lineage>
</organism>
<name>A0A0A9A7G8_ARUDO</name>
<dbReference type="EMBL" id="GBRH01252945">
    <property type="protein sequence ID" value="JAD44950.1"/>
    <property type="molecule type" value="Transcribed_RNA"/>
</dbReference>
<reference evidence="1" key="1">
    <citation type="submission" date="2014-09" db="EMBL/GenBank/DDBJ databases">
        <authorList>
            <person name="Magalhaes I.L.F."/>
            <person name="Oliveira U."/>
            <person name="Santos F.R."/>
            <person name="Vidigal T.H.D.A."/>
            <person name="Brescovit A.D."/>
            <person name="Santos A.J."/>
        </authorList>
    </citation>
    <scope>NUCLEOTIDE SEQUENCE</scope>
    <source>
        <tissue evidence="1">Shoot tissue taken approximately 20 cm above the soil surface</tissue>
    </source>
</reference>
<reference evidence="1" key="2">
    <citation type="journal article" date="2015" name="Data Brief">
        <title>Shoot transcriptome of the giant reed, Arundo donax.</title>
        <authorList>
            <person name="Barrero R.A."/>
            <person name="Guerrero F.D."/>
            <person name="Moolhuijzen P."/>
            <person name="Goolsby J.A."/>
            <person name="Tidwell J."/>
            <person name="Bellgard S.E."/>
            <person name="Bellgard M.I."/>
        </authorList>
    </citation>
    <scope>NUCLEOTIDE SEQUENCE</scope>
    <source>
        <tissue evidence="1">Shoot tissue taken approximately 20 cm above the soil surface</tissue>
    </source>
</reference>